<feature type="transmembrane region" description="Helical" evidence="5">
    <location>
        <begin position="99"/>
        <end position="119"/>
    </location>
</feature>
<evidence type="ECO:0000313" key="6">
    <source>
        <dbReference type="EMBL" id="ABE54774.1"/>
    </source>
</evidence>
<keyword evidence="7" id="KW-1185">Reference proteome</keyword>
<dbReference type="Pfam" id="PF02674">
    <property type="entry name" value="Colicin_V"/>
    <property type="match status" value="1"/>
</dbReference>
<dbReference type="EMBL" id="CP000302">
    <property type="protein sequence ID" value="ABE54774.1"/>
    <property type="molecule type" value="Genomic_DNA"/>
</dbReference>
<evidence type="ECO:0000256" key="2">
    <source>
        <dbReference type="ARBA" id="ARBA00022692"/>
    </source>
</evidence>
<evidence type="ECO:0000256" key="1">
    <source>
        <dbReference type="ARBA" id="ARBA00004141"/>
    </source>
</evidence>
<dbReference type="HOGENOM" id="CLU_092720_2_1_6"/>
<dbReference type="OrthoDB" id="9810601at2"/>
<evidence type="ECO:0000256" key="3">
    <source>
        <dbReference type="ARBA" id="ARBA00022989"/>
    </source>
</evidence>
<dbReference type="InterPro" id="IPR052719">
    <property type="entry name" value="CvpA-like"/>
</dbReference>
<keyword evidence="2 5" id="KW-0812">Transmembrane</keyword>
<dbReference type="AlphaFoldDB" id="Q12P52"/>
<dbReference type="Proteomes" id="UP000001982">
    <property type="component" value="Chromosome"/>
</dbReference>
<keyword evidence="3 5" id="KW-1133">Transmembrane helix</keyword>
<reference evidence="6 7" key="1">
    <citation type="submission" date="2006-03" db="EMBL/GenBank/DDBJ databases">
        <title>Complete sequence of Shewanella denitrificans OS217.</title>
        <authorList>
            <consortium name="US DOE Joint Genome Institute"/>
            <person name="Copeland A."/>
            <person name="Lucas S."/>
            <person name="Lapidus A."/>
            <person name="Barry K."/>
            <person name="Detter J.C."/>
            <person name="Glavina del Rio T."/>
            <person name="Hammon N."/>
            <person name="Israni S."/>
            <person name="Dalin E."/>
            <person name="Tice H."/>
            <person name="Pitluck S."/>
            <person name="Brettin T."/>
            <person name="Bruce D."/>
            <person name="Han C."/>
            <person name="Tapia R."/>
            <person name="Gilna P."/>
            <person name="Kiss H."/>
            <person name="Schmutz J."/>
            <person name="Larimer F."/>
            <person name="Land M."/>
            <person name="Hauser L."/>
            <person name="Kyrpides N."/>
            <person name="Lykidis A."/>
            <person name="Richardson P."/>
        </authorList>
    </citation>
    <scope>NUCLEOTIDE SEQUENCE [LARGE SCALE GENOMIC DNA]</scope>
    <source>
        <strain evidence="7">OS217 / ATCC BAA-1090 / DSM 15013</strain>
    </source>
</reference>
<dbReference type="RefSeq" id="WP_011495932.1">
    <property type="nucleotide sequence ID" value="NC_007954.1"/>
</dbReference>
<keyword evidence="4 5" id="KW-0472">Membrane</keyword>
<dbReference type="InterPro" id="IPR003825">
    <property type="entry name" value="Colicin-V_CvpA"/>
</dbReference>
<accession>Q12P52</accession>
<protein>
    <submittedName>
        <fullName evidence="6">Colicin V production protein</fullName>
    </submittedName>
</protein>
<feature type="transmembrane region" description="Helical" evidence="5">
    <location>
        <begin position="6"/>
        <end position="24"/>
    </location>
</feature>
<dbReference type="PANTHER" id="PTHR36926">
    <property type="entry name" value="COLICIN V PRODUCTION PROTEIN"/>
    <property type="match status" value="1"/>
</dbReference>
<feature type="transmembrane region" description="Helical" evidence="5">
    <location>
        <begin position="31"/>
        <end position="52"/>
    </location>
</feature>
<organism evidence="6 7">
    <name type="scientific">Shewanella denitrificans (strain OS217 / ATCC BAA-1090 / DSM 15013)</name>
    <dbReference type="NCBI Taxonomy" id="318161"/>
    <lineage>
        <taxon>Bacteria</taxon>
        <taxon>Pseudomonadati</taxon>
        <taxon>Pseudomonadota</taxon>
        <taxon>Gammaproteobacteria</taxon>
        <taxon>Alteromonadales</taxon>
        <taxon>Shewanellaceae</taxon>
        <taxon>Shewanella</taxon>
    </lineage>
</organism>
<feature type="transmembrane region" description="Helical" evidence="5">
    <location>
        <begin position="64"/>
        <end position="87"/>
    </location>
</feature>
<proteinExistence type="predicted"/>
<dbReference type="GO" id="GO:0016020">
    <property type="term" value="C:membrane"/>
    <property type="evidence" value="ECO:0007669"/>
    <property type="project" value="UniProtKB-SubCell"/>
</dbReference>
<evidence type="ECO:0000256" key="4">
    <source>
        <dbReference type="ARBA" id="ARBA00023136"/>
    </source>
</evidence>
<dbReference type="eggNOG" id="COG1286">
    <property type="taxonomic scope" value="Bacteria"/>
</dbReference>
<dbReference type="GO" id="GO:0009403">
    <property type="term" value="P:toxin biosynthetic process"/>
    <property type="evidence" value="ECO:0007669"/>
    <property type="project" value="InterPro"/>
</dbReference>
<dbReference type="KEGG" id="sdn:Sden_1489"/>
<name>Q12P52_SHEDO</name>
<gene>
    <name evidence="6" type="ordered locus">Sden_1489</name>
</gene>
<evidence type="ECO:0000256" key="5">
    <source>
        <dbReference type="SAM" id="Phobius"/>
    </source>
</evidence>
<dbReference type="STRING" id="318161.Sden_1489"/>
<sequence>MVWIDYAIIILIGLSTLISLIRGFAKEAMSLVVWFAAFFIASQFYLDLAVHLTQMSDELFRNGVAIAILFITTLILGALINYLLGQLVAKTGLSGTDRVLGVCFGAIRGALIVSALLFFMDAFTAFPNSNWWKQSVLVPEFGVVIQWFFTYLENTSSFVPQNIMIK</sequence>
<evidence type="ECO:0000313" key="7">
    <source>
        <dbReference type="Proteomes" id="UP000001982"/>
    </source>
</evidence>
<dbReference type="PANTHER" id="PTHR36926:SF1">
    <property type="entry name" value="COLICIN V PRODUCTION PROTEIN"/>
    <property type="match status" value="1"/>
</dbReference>
<comment type="subcellular location">
    <subcellularLocation>
        <location evidence="1">Membrane</location>
        <topology evidence="1">Multi-pass membrane protein</topology>
    </subcellularLocation>
</comment>